<keyword evidence="1 5" id="KW-0696">RNA-directed RNA polymerase</keyword>
<evidence type="ECO:0000313" key="5">
    <source>
        <dbReference type="EMBL" id="KAK5980796.1"/>
    </source>
</evidence>
<sequence>MAITDGGRMENDFVYGRLKLEIPNGGDDANTVPPHALVQKELLDECLRKHGIFIEDVLSTLLEEPGCEKFRVYNYEVKSRVFTSQLLPAIRLFLNSIQEQHLPHYCKATILIHSISCFSNHVVPCHRYVPLAAVFFGNIQGGVFINHWEVSFRNERDVREMERRVAGSSLMYVDFLYDQNEFICVNLENRERARAHSDENVRRPRYGVAFYQITLRLNFIRRIIVDNAVTDRNGEDRTRIHFELNCPVVTRRGFVPDSEQKNATLNVKYDRWLTIRRGRNGNERPHTLAIADSPVFTIEFTEIASNATIYAILSRLRARSDISIEFASYELVNTLYFWNDCPYANWTSGKQNEKVNAATDGDDVTMKTFLKDTVRMEDVIEESSKKSTRIVDIVRARTFELLYMIECLISRGAVVKDQLMLDKAVWIDFLKLLNRCYRTGRDACIYALERIVTMIDERKRIGSIVKAFLKEFEFARGYSGKDALSQDENREGYRRVRKLVITQTRVIYVNPETIMENRVLHKFDHDGTRVIRVTFRDDDNQPMRTSKTSKSLIERTLGEYMRNGVLVADRWFGYLGSSNSQMRDSGAYFMEKYSRSDLRDYMKRYQRLPPPQWHPKIIRTRERLGRFKDLESIPKLMARLGQCFTQSKTTTIPLPREQYYTIHDFVGGSNSKNKEYTFSDGVGMISHGFASEIAKDMSLGDCVPSCYQFRFRGMKGVVAVNPLLDEIASWAKDNAIPPPKWQFGSWDLKLVFRPSQLKFNAGRTKNESLEIVKYSAPVPVSLNKPFICILDQNVCIFYGID</sequence>
<evidence type="ECO:0000259" key="2">
    <source>
        <dbReference type="Pfam" id="PF05183"/>
    </source>
</evidence>
<protein>
    <recommendedName>
        <fullName evidence="1">RNA-dependent RNA polymerase</fullName>
        <ecNumber evidence="1">2.7.7.48</ecNumber>
    </recommendedName>
</protein>
<evidence type="ECO:0000259" key="4">
    <source>
        <dbReference type="Pfam" id="PF25359"/>
    </source>
</evidence>
<dbReference type="InterPro" id="IPR057493">
    <property type="entry name" value="PH_RdRP-assoc"/>
</dbReference>
<feature type="domain" description="DUF7637" evidence="3">
    <location>
        <begin position="12"/>
        <end position="120"/>
    </location>
</feature>
<dbReference type="EMBL" id="WIXE01007000">
    <property type="protein sequence ID" value="KAK5980796.1"/>
    <property type="molecule type" value="Genomic_DNA"/>
</dbReference>
<proteinExistence type="inferred from homology"/>
<dbReference type="AlphaFoldDB" id="A0AAN8FIT9"/>
<dbReference type="GO" id="GO:0003968">
    <property type="term" value="F:RNA-directed RNA polymerase activity"/>
    <property type="evidence" value="ECO:0007669"/>
    <property type="project" value="UniProtKB-KW"/>
</dbReference>
<dbReference type="Pfam" id="PF24643">
    <property type="entry name" value="DUF7637"/>
    <property type="match status" value="1"/>
</dbReference>
<dbReference type="GO" id="GO:0031380">
    <property type="term" value="C:nuclear RNA-directed RNA polymerase complex"/>
    <property type="evidence" value="ECO:0007669"/>
    <property type="project" value="TreeGrafter"/>
</dbReference>
<comment type="catalytic activity">
    <reaction evidence="1">
        <text>RNA(n) + a ribonucleoside 5'-triphosphate = RNA(n+1) + diphosphate</text>
        <dbReference type="Rhea" id="RHEA:21248"/>
        <dbReference type="Rhea" id="RHEA-COMP:14527"/>
        <dbReference type="Rhea" id="RHEA-COMP:17342"/>
        <dbReference type="ChEBI" id="CHEBI:33019"/>
        <dbReference type="ChEBI" id="CHEBI:61557"/>
        <dbReference type="ChEBI" id="CHEBI:140395"/>
        <dbReference type="EC" id="2.7.7.48"/>
    </reaction>
</comment>
<evidence type="ECO:0000259" key="3">
    <source>
        <dbReference type="Pfam" id="PF24643"/>
    </source>
</evidence>
<feature type="domain" description="RDRP core" evidence="2">
    <location>
        <begin position="501"/>
        <end position="792"/>
    </location>
</feature>
<gene>
    <name evidence="5" type="ORF">GCK32_006060</name>
</gene>
<dbReference type="GO" id="GO:0030422">
    <property type="term" value="P:siRNA processing"/>
    <property type="evidence" value="ECO:0007669"/>
    <property type="project" value="TreeGrafter"/>
</dbReference>
<dbReference type="InterPro" id="IPR057596">
    <property type="entry name" value="RDRP_core"/>
</dbReference>
<dbReference type="Pfam" id="PF25359">
    <property type="entry name" value="PH_met_RdRP"/>
    <property type="match status" value="1"/>
</dbReference>
<dbReference type="PANTHER" id="PTHR23079:SF57">
    <property type="entry name" value="RNA-DIRECTED RNA POLYMERASE"/>
    <property type="match status" value="1"/>
</dbReference>
<reference evidence="5 6" key="1">
    <citation type="submission" date="2019-10" db="EMBL/GenBank/DDBJ databases">
        <title>Assembly and Annotation for the nematode Trichostrongylus colubriformis.</title>
        <authorList>
            <person name="Martin J."/>
        </authorList>
    </citation>
    <scope>NUCLEOTIDE SEQUENCE [LARGE SCALE GENOMIC DNA]</scope>
    <source>
        <strain evidence="5">G859</strain>
        <tissue evidence="5">Whole worm</tissue>
    </source>
</reference>
<dbReference type="InterPro" id="IPR056054">
    <property type="entry name" value="DUF7637"/>
</dbReference>
<accession>A0AAN8FIT9</accession>
<dbReference type="PANTHER" id="PTHR23079">
    <property type="entry name" value="RNA-DEPENDENT RNA POLYMERASE"/>
    <property type="match status" value="1"/>
</dbReference>
<dbReference type="InterPro" id="IPR007855">
    <property type="entry name" value="RDRP"/>
</dbReference>
<dbReference type="EC" id="2.7.7.48" evidence="1"/>
<evidence type="ECO:0000313" key="6">
    <source>
        <dbReference type="Proteomes" id="UP001331761"/>
    </source>
</evidence>
<dbReference type="GO" id="GO:0003723">
    <property type="term" value="F:RNA binding"/>
    <property type="evidence" value="ECO:0007669"/>
    <property type="project" value="UniProtKB-KW"/>
</dbReference>
<evidence type="ECO:0000256" key="1">
    <source>
        <dbReference type="RuleBase" id="RU363098"/>
    </source>
</evidence>
<dbReference type="Proteomes" id="UP001331761">
    <property type="component" value="Unassembled WGS sequence"/>
</dbReference>
<comment type="similarity">
    <text evidence="1">Belongs to the RdRP family.</text>
</comment>
<keyword evidence="1" id="KW-0808">Transferase</keyword>
<keyword evidence="6" id="KW-1185">Reference proteome</keyword>
<keyword evidence="1" id="KW-0548">Nucleotidyltransferase</keyword>
<comment type="caution">
    <text evidence="5">The sequence shown here is derived from an EMBL/GenBank/DDBJ whole genome shotgun (WGS) entry which is preliminary data.</text>
</comment>
<dbReference type="Pfam" id="PF05183">
    <property type="entry name" value="RdRP"/>
    <property type="match status" value="1"/>
</dbReference>
<name>A0AAN8FIT9_TRICO</name>
<keyword evidence="1" id="KW-0694">RNA-binding</keyword>
<organism evidence="5 6">
    <name type="scientific">Trichostrongylus colubriformis</name>
    <name type="common">Black scour worm</name>
    <dbReference type="NCBI Taxonomy" id="6319"/>
    <lineage>
        <taxon>Eukaryota</taxon>
        <taxon>Metazoa</taxon>
        <taxon>Ecdysozoa</taxon>
        <taxon>Nematoda</taxon>
        <taxon>Chromadorea</taxon>
        <taxon>Rhabditida</taxon>
        <taxon>Rhabditina</taxon>
        <taxon>Rhabditomorpha</taxon>
        <taxon>Strongyloidea</taxon>
        <taxon>Trichostrongylidae</taxon>
        <taxon>Trichostrongylus</taxon>
    </lineage>
</organism>
<feature type="domain" description="PH-like" evidence="4">
    <location>
        <begin position="123"/>
        <end position="330"/>
    </location>
</feature>